<dbReference type="InterPro" id="IPR051091">
    <property type="entry name" value="O-Glucosyltr/Glycosyltrsf_90"/>
</dbReference>
<keyword evidence="3" id="KW-1185">Reference proteome</keyword>
<feature type="domain" description="Glycosyl transferase CAP10" evidence="1">
    <location>
        <begin position="176"/>
        <end position="414"/>
    </location>
</feature>
<dbReference type="PANTHER" id="PTHR12203">
    <property type="entry name" value="KDEL LYS-ASP-GLU-LEU CONTAINING - RELATED"/>
    <property type="match status" value="1"/>
</dbReference>
<dbReference type="AlphaFoldDB" id="A0AAV9UAC2"/>
<sequence>MFESARVKRSAKPFLFAIIALFTTSFVALTVYDPTLVKFHVVDRVKNLAYPSPETNHIDNNVLNGLLRDTQIEASANDTVTPFSPHDERNFVMTEKQCEASFPGLFVEIDRVLEDRRPRPITLDELEEVNNKTYGYFRGIIYNQELYVIKMVDPNFSRGFATLMAMHRAIVTSPEPLPNIEFTFNTADYIEEEQPVATWAYARRYNDTINWLMPDFGYWSWPEPKVGSYNEVRLKARLAEKVVPWEKKIPKLIWRGATLQLPVRIALIDRTKDAPWADVKALDWASPESKEKDLITMSDHCHYRFVAHTEGRSYSGRLKYLQQCRSVVIAHKLEWVQHYHSLLVPDGPNQNYVECKRDFSDLEDVINDLTKDKEKAKRIADNSVNTFRDRYLTPAAETCYWRKFIKAWRAVSFEPKLLDDNGNLRGVPIESFILERRTDWVPY</sequence>
<protein>
    <recommendedName>
        <fullName evidence="1">Glycosyl transferase CAP10 domain-containing protein</fullName>
    </recommendedName>
</protein>
<dbReference type="SMART" id="SM00672">
    <property type="entry name" value="CAP10"/>
    <property type="match status" value="1"/>
</dbReference>
<name>A0AAV9UAC2_9PEZI</name>
<dbReference type="EMBL" id="JAVHNS010000012">
    <property type="protein sequence ID" value="KAK6338438.1"/>
    <property type="molecule type" value="Genomic_DNA"/>
</dbReference>
<evidence type="ECO:0000313" key="3">
    <source>
        <dbReference type="Proteomes" id="UP001373714"/>
    </source>
</evidence>
<comment type="caution">
    <text evidence="2">The sequence shown here is derived from an EMBL/GenBank/DDBJ whole genome shotgun (WGS) entry which is preliminary data.</text>
</comment>
<accession>A0AAV9UAC2</accession>
<evidence type="ECO:0000313" key="2">
    <source>
        <dbReference type="EMBL" id="KAK6338438.1"/>
    </source>
</evidence>
<reference evidence="2 3" key="1">
    <citation type="submission" date="2019-10" db="EMBL/GenBank/DDBJ databases">
        <authorList>
            <person name="Palmer J.M."/>
        </authorList>
    </citation>
    <scope>NUCLEOTIDE SEQUENCE [LARGE SCALE GENOMIC DNA]</scope>
    <source>
        <strain evidence="2 3">TWF730</strain>
    </source>
</reference>
<dbReference type="Pfam" id="PF05686">
    <property type="entry name" value="Glyco_transf_90"/>
    <property type="match status" value="1"/>
</dbReference>
<gene>
    <name evidence="2" type="ORF">TWF730_002498</name>
</gene>
<dbReference type="InterPro" id="IPR006598">
    <property type="entry name" value="CAP10"/>
</dbReference>
<organism evidence="2 3">
    <name type="scientific">Orbilia blumenaviensis</name>
    <dbReference type="NCBI Taxonomy" id="1796055"/>
    <lineage>
        <taxon>Eukaryota</taxon>
        <taxon>Fungi</taxon>
        <taxon>Dikarya</taxon>
        <taxon>Ascomycota</taxon>
        <taxon>Pezizomycotina</taxon>
        <taxon>Orbiliomycetes</taxon>
        <taxon>Orbiliales</taxon>
        <taxon>Orbiliaceae</taxon>
        <taxon>Orbilia</taxon>
    </lineage>
</organism>
<dbReference type="Proteomes" id="UP001373714">
    <property type="component" value="Unassembled WGS sequence"/>
</dbReference>
<evidence type="ECO:0000259" key="1">
    <source>
        <dbReference type="SMART" id="SM00672"/>
    </source>
</evidence>
<proteinExistence type="predicted"/>
<dbReference type="PANTHER" id="PTHR12203:SF107">
    <property type="entry name" value="GLYCOSYL TRANSFERASE CAP10 DOMAIN-CONTAINING PROTEIN"/>
    <property type="match status" value="1"/>
</dbReference>